<dbReference type="Proteomes" id="UP000777265">
    <property type="component" value="Unassembled WGS sequence"/>
</dbReference>
<feature type="domain" description="Glycosyltransferase 2-like" evidence="1">
    <location>
        <begin position="11"/>
        <end position="170"/>
    </location>
</feature>
<dbReference type="InterPro" id="IPR029044">
    <property type="entry name" value="Nucleotide-diphossugar_trans"/>
</dbReference>
<dbReference type="InterPro" id="IPR001173">
    <property type="entry name" value="Glyco_trans_2-like"/>
</dbReference>
<evidence type="ECO:0000259" key="1">
    <source>
        <dbReference type="Pfam" id="PF00535"/>
    </source>
</evidence>
<organism evidence="2 3">
    <name type="scientific">Syntrophorhabdus aromaticivorans</name>
    <dbReference type="NCBI Taxonomy" id="328301"/>
    <lineage>
        <taxon>Bacteria</taxon>
        <taxon>Pseudomonadati</taxon>
        <taxon>Thermodesulfobacteriota</taxon>
        <taxon>Syntrophorhabdia</taxon>
        <taxon>Syntrophorhabdales</taxon>
        <taxon>Syntrophorhabdaceae</taxon>
        <taxon>Syntrophorhabdus</taxon>
    </lineage>
</organism>
<name>A0A971M621_9BACT</name>
<evidence type="ECO:0000313" key="3">
    <source>
        <dbReference type="Proteomes" id="UP000777265"/>
    </source>
</evidence>
<evidence type="ECO:0000313" key="2">
    <source>
        <dbReference type="EMBL" id="NLW36582.1"/>
    </source>
</evidence>
<dbReference type="InterPro" id="IPR050834">
    <property type="entry name" value="Glycosyltransf_2"/>
</dbReference>
<reference evidence="2" key="1">
    <citation type="journal article" date="2020" name="Biotechnol. Biofuels">
        <title>New insights from the biogas microbiome by comprehensive genome-resolved metagenomics of nearly 1600 species originating from multiple anaerobic digesters.</title>
        <authorList>
            <person name="Campanaro S."/>
            <person name="Treu L."/>
            <person name="Rodriguez-R L.M."/>
            <person name="Kovalovszki A."/>
            <person name="Ziels R.M."/>
            <person name="Maus I."/>
            <person name="Zhu X."/>
            <person name="Kougias P.G."/>
            <person name="Basile A."/>
            <person name="Luo G."/>
            <person name="Schluter A."/>
            <person name="Konstantinidis K.T."/>
            <person name="Angelidaki I."/>
        </authorList>
    </citation>
    <scope>NUCLEOTIDE SEQUENCE</scope>
    <source>
        <strain evidence="2">AS06rmzACSIP_7</strain>
    </source>
</reference>
<dbReference type="CDD" id="cd00761">
    <property type="entry name" value="Glyco_tranf_GTA_type"/>
    <property type="match status" value="1"/>
</dbReference>
<sequence>MMDAASRPLVSIIIPTYNYAQYLPRAVESCLRQTYGRLEIIVIDDGSTDNTHEVLQKFSNKIICVHQQNRGVSSARNHGLERARGEFITFLDADDYLTEDSIETRLHVLLEHPDIGTVFSETYSEDHEGGEPSFKPLIREDYISDRFYEDLLIRHLRFQTSAAMMRSSLAKQFRFPLHLSNGEDIVYFVKILFAAKAYFYVKPTVINRRHPDSLRHNLDIIRKQGIEPVDTILGDPYYKGALEYLRKDLTANRYLELFRRFYLSGEKSTARQYYLKSISTKPGRIFKVDYLIKFIKALF</sequence>
<proteinExistence type="predicted"/>
<protein>
    <submittedName>
        <fullName evidence="2">Glycosyltransferase family 2 protein</fullName>
    </submittedName>
</protein>
<dbReference type="Pfam" id="PF00535">
    <property type="entry name" value="Glycos_transf_2"/>
    <property type="match status" value="1"/>
</dbReference>
<dbReference type="Gene3D" id="3.90.550.10">
    <property type="entry name" value="Spore Coat Polysaccharide Biosynthesis Protein SpsA, Chain A"/>
    <property type="match status" value="1"/>
</dbReference>
<dbReference type="AlphaFoldDB" id="A0A971M621"/>
<reference evidence="2" key="2">
    <citation type="submission" date="2020-01" db="EMBL/GenBank/DDBJ databases">
        <authorList>
            <person name="Campanaro S."/>
        </authorList>
    </citation>
    <scope>NUCLEOTIDE SEQUENCE</scope>
    <source>
        <strain evidence="2">AS06rmzACSIP_7</strain>
    </source>
</reference>
<gene>
    <name evidence="2" type="ORF">GXY80_14060</name>
</gene>
<dbReference type="EMBL" id="JAAYEE010000270">
    <property type="protein sequence ID" value="NLW36582.1"/>
    <property type="molecule type" value="Genomic_DNA"/>
</dbReference>
<comment type="caution">
    <text evidence="2">The sequence shown here is derived from an EMBL/GenBank/DDBJ whole genome shotgun (WGS) entry which is preliminary data.</text>
</comment>
<dbReference type="PANTHER" id="PTHR43685">
    <property type="entry name" value="GLYCOSYLTRANSFERASE"/>
    <property type="match status" value="1"/>
</dbReference>
<accession>A0A971M621</accession>
<dbReference type="SUPFAM" id="SSF53448">
    <property type="entry name" value="Nucleotide-diphospho-sugar transferases"/>
    <property type="match status" value="1"/>
</dbReference>
<dbReference type="PANTHER" id="PTHR43685:SF2">
    <property type="entry name" value="GLYCOSYLTRANSFERASE 2-LIKE DOMAIN-CONTAINING PROTEIN"/>
    <property type="match status" value="1"/>
</dbReference>